<feature type="domain" description="HTH cro/C1-type" evidence="1">
    <location>
        <begin position="22"/>
        <end position="76"/>
    </location>
</feature>
<evidence type="ECO:0000313" key="3">
    <source>
        <dbReference type="Proteomes" id="UP000652681"/>
    </source>
</evidence>
<dbReference type="PROSITE" id="PS50943">
    <property type="entry name" value="HTH_CROC1"/>
    <property type="match status" value="1"/>
</dbReference>
<evidence type="ECO:0000259" key="1">
    <source>
        <dbReference type="PROSITE" id="PS50943"/>
    </source>
</evidence>
<dbReference type="Gene3D" id="1.10.260.40">
    <property type="entry name" value="lambda repressor-like DNA-binding domains"/>
    <property type="match status" value="1"/>
</dbReference>
<keyword evidence="3" id="KW-1185">Reference proteome</keyword>
<name>A0A8J6P885_9FLAO</name>
<dbReference type="SMART" id="SM00530">
    <property type="entry name" value="HTH_XRE"/>
    <property type="match status" value="1"/>
</dbReference>
<organism evidence="2 3">
    <name type="scientific">Taishania pollutisoli</name>
    <dbReference type="NCBI Taxonomy" id="2766479"/>
    <lineage>
        <taxon>Bacteria</taxon>
        <taxon>Pseudomonadati</taxon>
        <taxon>Bacteroidota</taxon>
        <taxon>Flavobacteriia</taxon>
        <taxon>Flavobacteriales</taxon>
        <taxon>Crocinitomicaceae</taxon>
        <taxon>Taishania</taxon>
    </lineage>
</organism>
<dbReference type="Proteomes" id="UP000652681">
    <property type="component" value="Unassembled WGS sequence"/>
</dbReference>
<evidence type="ECO:0000313" key="2">
    <source>
        <dbReference type="EMBL" id="MBC9813939.1"/>
    </source>
</evidence>
<proteinExistence type="predicted"/>
<dbReference type="InterPro" id="IPR001387">
    <property type="entry name" value="Cro/C1-type_HTH"/>
</dbReference>
<protein>
    <submittedName>
        <fullName evidence="2">Helix-turn-helix transcriptional regulator</fullName>
    </submittedName>
</protein>
<reference evidence="2" key="1">
    <citation type="submission" date="2020-09" db="EMBL/GenBank/DDBJ databases">
        <title>Taishania pollutisoli gen. nov., sp. nov., Isolated from Tetrabromobisphenol A-Contaminated Soil.</title>
        <authorList>
            <person name="Chen Q."/>
        </authorList>
    </citation>
    <scope>NUCLEOTIDE SEQUENCE</scope>
    <source>
        <strain evidence="2">CZZ-1</strain>
    </source>
</reference>
<dbReference type="SUPFAM" id="SSF47413">
    <property type="entry name" value="lambda repressor-like DNA-binding domains"/>
    <property type="match status" value="1"/>
</dbReference>
<gene>
    <name evidence="2" type="ORF">H9Y05_15790</name>
</gene>
<dbReference type="AlphaFoldDB" id="A0A8J6P885"/>
<accession>A0A8J6P885</accession>
<dbReference type="InterPro" id="IPR010982">
    <property type="entry name" value="Lambda_DNA-bd_dom_sf"/>
</dbReference>
<dbReference type="CDD" id="cd00093">
    <property type="entry name" value="HTH_XRE"/>
    <property type="match status" value="1"/>
</dbReference>
<dbReference type="EMBL" id="JACVEL010000021">
    <property type="protein sequence ID" value="MBC9813939.1"/>
    <property type="molecule type" value="Genomic_DNA"/>
</dbReference>
<sequence>MNREQKIEDYQREQMKEIASSLKRLRTEKGYSNYDHLSYDIGMARSQYGAYENGQNMTLATLIKILKHFNMTIFDFFDYMKMNDKEGK</sequence>
<dbReference type="RefSeq" id="WP_216714842.1">
    <property type="nucleotide sequence ID" value="NZ_JACVEL010000021.1"/>
</dbReference>
<comment type="caution">
    <text evidence="2">The sequence shown here is derived from an EMBL/GenBank/DDBJ whole genome shotgun (WGS) entry which is preliminary data.</text>
</comment>
<dbReference type="GO" id="GO:0003677">
    <property type="term" value="F:DNA binding"/>
    <property type="evidence" value="ECO:0007669"/>
    <property type="project" value="InterPro"/>
</dbReference>
<dbReference type="Pfam" id="PF01381">
    <property type="entry name" value="HTH_3"/>
    <property type="match status" value="1"/>
</dbReference>